<dbReference type="Gene3D" id="1.10.510.10">
    <property type="entry name" value="Transferase(Phosphotransferase) domain 1"/>
    <property type="match status" value="1"/>
</dbReference>
<dbReference type="PROSITE" id="PS50082">
    <property type="entry name" value="WD_REPEATS_2"/>
    <property type="match status" value="7"/>
</dbReference>
<dbReference type="SUPFAM" id="SSF50998">
    <property type="entry name" value="Quinoprotein alcohol dehydrogenase-like"/>
    <property type="match status" value="1"/>
</dbReference>
<dbReference type="AlphaFoldDB" id="A0A4V2XMV9"/>
<dbReference type="InterPro" id="IPR011990">
    <property type="entry name" value="TPR-like_helical_dom_sf"/>
</dbReference>
<feature type="repeat" description="WD" evidence="3">
    <location>
        <begin position="952"/>
        <end position="986"/>
    </location>
</feature>
<feature type="domain" description="Protein kinase" evidence="5">
    <location>
        <begin position="16"/>
        <end position="290"/>
    </location>
</feature>
<dbReference type="Pfam" id="PF00069">
    <property type="entry name" value="Pkinase"/>
    <property type="match status" value="1"/>
</dbReference>
<dbReference type="Proteomes" id="UP000295431">
    <property type="component" value="Unassembled WGS sequence"/>
</dbReference>
<dbReference type="InterPro" id="IPR008271">
    <property type="entry name" value="Ser/Thr_kinase_AS"/>
</dbReference>
<evidence type="ECO:0000313" key="7">
    <source>
        <dbReference type="Proteomes" id="UP000295431"/>
    </source>
</evidence>
<protein>
    <recommendedName>
        <fullName evidence="5">Protein kinase domain-containing protein</fullName>
    </recommendedName>
</protein>
<dbReference type="SMART" id="SM00320">
    <property type="entry name" value="WD40"/>
    <property type="match status" value="11"/>
</dbReference>
<dbReference type="CDD" id="cd14014">
    <property type="entry name" value="STKc_PknB_like"/>
    <property type="match status" value="1"/>
</dbReference>
<dbReference type="InterPro" id="IPR011009">
    <property type="entry name" value="Kinase-like_dom_sf"/>
</dbReference>
<feature type="repeat" description="WD" evidence="3">
    <location>
        <begin position="535"/>
        <end position="576"/>
    </location>
</feature>
<keyword evidence="2" id="KW-0677">Repeat</keyword>
<comment type="caution">
    <text evidence="6">The sequence shown here is derived from an EMBL/GenBank/DDBJ whole genome shotgun (WGS) entry which is preliminary data.</text>
</comment>
<dbReference type="PROSITE" id="PS50294">
    <property type="entry name" value="WD_REPEATS_REGION"/>
    <property type="match status" value="4"/>
</dbReference>
<dbReference type="InterPro" id="IPR019775">
    <property type="entry name" value="WD40_repeat_CS"/>
</dbReference>
<dbReference type="InterPro" id="IPR001680">
    <property type="entry name" value="WD40_rpt"/>
</dbReference>
<reference evidence="6 7" key="1">
    <citation type="submission" date="2019-03" db="EMBL/GenBank/DDBJ databases">
        <title>Draft genome sequences of novel Actinobacteria.</title>
        <authorList>
            <person name="Sahin N."/>
            <person name="Ay H."/>
            <person name="Saygin H."/>
        </authorList>
    </citation>
    <scope>NUCLEOTIDE SEQUENCE [LARGE SCALE GENOMIC DNA]</scope>
    <source>
        <strain evidence="6 7">DSM 45347</strain>
    </source>
</reference>
<evidence type="ECO:0000256" key="4">
    <source>
        <dbReference type="SAM" id="MobiDB-lite"/>
    </source>
</evidence>
<dbReference type="EMBL" id="SMJW01000060">
    <property type="protein sequence ID" value="TDC15836.1"/>
    <property type="molecule type" value="Genomic_DNA"/>
</dbReference>
<dbReference type="PROSITE" id="PS00108">
    <property type="entry name" value="PROTEIN_KINASE_ST"/>
    <property type="match status" value="1"/>
</dbReference>
<sequence>MIDATWRSGDVVLDLYEVLDVVATGGMGLVYRVRHRGWDAELAVKVPRPELVGSERALREFEAEAETWVGLGPHPHIVNCAYVRRLGTLPGVFAEWVAGGSLADAIADGRLRGPDPRRTAGRFIDVAIQFAWGLDHAHRHGLVHQDVKPANVMLTPDGTVKVTDFGLAKARIRAGEDGIPRPDADPAVSLAGLTPAYCSPEQARAAADGRSTLTRATDVWSWALSVLSMFTGGPPARSGAAGGRAFEEFAARAPGALPPGLAAVLRACLRPEPSSRPDRMDEPAERLATVYAQVTGETYPRGRPAAATLLADGLSNQALSMLDLGHPDAAEALWERALRADPHHPHAVFNRGLHLWRAGRITDAQLIGELEQVRATHPDDWTGDHLLGLVHLERGDAAAAAALLEAAAGRAAGAPEPAAALERARRLPVPPPPVVLRGHTDSVVAVALGAGAGPAVSGGRDDANPPRPGSEGGTVRVWDLAAGRCLHALPAHSAGLAGGVRAVALSPCGRFLASAGADRAVLVWDAAAGRLLHRLDEHAGRVDSLAFAPDGSLLVSATENGRVRLWDTGGGQCVRTLQKEQDLAPRLGGAVAMTGDGHVVRWEPTTMRLRVWNAAKGMLVRTMPMPRAQVVLGTTGRVALAVTGTELRVWDAVAGEPLRTVELPVKRDSRFAVSGDGARALSIDPDGVQLWDLEEGRCLRTLPAGGGHGGALMLSDDGRRAVTAAGGPTVLAWRLADAGPRSPWSHARPRTAADLAREADTAGLALARARRLADGGHWAPAAAELRAARNVPGHERSRDLLDLWREAGRHGRRTAPLGAWRARELPGTGGRAVSSSVLSSGGVLALAFGGWPVVWLVDAASGDFLHTLQAGGTSVDRIAFTPDGRRLLTGASDGKVRVWDVASGECVRVLSGHRTAVCGLAVSPDGRLAAAGGEDGTVRVWDLAKGKRKHVLKGHSGMVLSLHFGPAAETLLVGDLHRVVTLWRLDEHRPHVLPGRPPAAMSADGRTVVSCGHTVGTLWTADGTTGEATGYIRGPSENLASIHLDADAGIAATIGPDRNLRVWDMRAERLLHAPPEPVTCLVRRDGFAVTGGPDGTLRVWDLPAGRCLHTVKAHPAAVEWVGLGADAHLAVTRDRDHVLRAWELDWDYTFDDGHDG</sequence>
<dbReference type="SMART" id="SM00220">
    <property type="entry name" value="S_TKc"/>
    <property type="match status" value="1"/>
</dbReference>
<evidence type="ECO:0000256" key="1">
    <source>
        <dbReference type="ARBA" id="ARBA00022574"/>
    </source>
</evidence>
<keyword evidence="1 3" id="KW-0853">WD repeat</keyword>
<proteinExistence type="predicted"/>
<accession>A0A4V2XMV9</accession>
<feature type="repeat" description="WD" evidence="3">
    <location>
        <begin position="493"/>
        <end position="534"/>
    </location>
</feature>
<dbReference type="Gene3D" id="1.25.40.10">
    <property type="entry name" value="Tetratricopeptide repeat domain"/>
    <property type="match status" value="1"/>
</dbReference>
<evidence type="ECO:0000256" key="2">
    <source>
        <dbReference type="ARBA" id="ARBA00022737"/>
    </source>
</evidence>
<dbReference type="PANTHER" id="PTHR19848">
    <property type="entry name" value="WD40 REPEAT PROTEIN"/>
    <property type="match status" value="1"/>
</dbReference>
<dbReference type="InterPro" id="IPR020472">
    <property type="entry name" value="WD40_PAC1"/>
</dbReference>
<dbReference type="Pfam" id="PF00400">
    <property type="entry name" value="WD40"/>
    <property type="match status" value="6"/>
</dbReference>
<dbReference type="SUPFAM" id="SSF50978">
    <property type="entry name" value="WD40 repeat-like"/>
    <property type="match status" value="1"/>
</dbReference>
<dbReference type="InterPro" id="IPR000719">
    <property type="entry name" value="Prot_kinase_dom"/>
</dbReference>
<dbReference type="GO" id="GO:0005524">
    <property type="term" value="F:ATP binding"/>
    <property type="evidence" value="ECO:0007669"/>
    <property type="project" value="InterPro"/>
</dbReference>
<dbReference type="PANTHER" id="PTHR19848:SF8">
    <property type="entry name" value="F-BOX AND WD REPEAT DOMAIN CONTAINING 7"/>
    <property type="match status" value="1"/>
</dbReference>
<dbReference type="InterPro" id="IPR036322">
    <property type="entry name" value="WD40_repeat_dom_sf"/>
</dbReference>
<feature type="repeat" description="WD" evidence="3">
    <location>
        <begin position="1089"/>
        <end position="1110"/>
    </location>
</feature>
<organism evidence="6 7">
    <name type="scientific">Actinomadura bangladeshensis</name>
    <dbReference type="NCBI Taxonomy" id="453573"/>
    <lineage>
        <taxon>Bacteria</taxon>
        <taxon>Bacillati</taxon>
        <taxon>Actinomycetota</taxon>
        <taxon>Actinomycetes</taxon>
        <taxon>Streptosporangiales</taxon>
        <taxon>Thermomonosporaceae</taxon>
        <taxon>Actinomadura</taxon>
    </lineage>
</organism>
<feature type="repeat" description="WD" evidence="3">
    <location>
        <begin position="868"/>
        <end position="909"/>
    </location>
</feature>
<dbReference type="PROSITE" id="PS00678">
    <property type="entry name" value="WD_REPEATS_1"/>
    <property type="match status" value="4"/>
</dbReference>
<dbReference type="GO" id="GO:0004672">
    <property type="term" value="F:protein kinase activity"/>
    <property type="evidence" value="ECO:0007669"/>
    <property type="project" value="InterPro"/>
</dbReference>
<dbReference type="OrthoDB" id="3272402at2"/>
<dbReference type="CDD" id="cd00200">
    <property type="entry name" value="WD40"/>
    <property type="match status" value="2"/>
</dbReference>
<dbReference type="SUPFAM" id="SSF56112">
    <property type="entry name" value="Protein kinase-like (PK-like)"/>
    <property type="match status" value="1"/>
</dbReference>
<dbReference type="Gene3D" id="3.30.200.20">
    <property type="entry name" value="Phosphorylase Kinase, domain 1"/>
    <property type="match status" value="1"/>
</dbReference>
<gene>
    <name evidence="6" type="ORF">E1284_14385</name>
</gene>
<evidence type="ECO:0000256" key="3">
    <source>
        <dbReference type="PROSITE-ProRule" id="PRU00221"/>
    </source>
</evidence>
<dbReference type="PRINTS" id="PR00320">
    <property type="entry name" value="GPROTEINBRPT"/>
</dbReference>
<dbReference type="PROSITE" id="PS50011">
    <property type="entry name" value="PROTEIN_KINASE_DOM"/>
    <property type="match status" value="1"/>
</dbReference>
<feature type="repeat" description="WD" evidence="3">
    <location>
        <begin position="1032"/>
        <end position="1073"/>
    </location>
</feature>
<evidence type="ECO:0000259" key="5">
    <source>
        <dbReference type="PROSITE" id="PS50011"/>
    </source>
</evidence>
<name>A0A4V2XMV9_9ACTN</name>
<keyword evidence="7" id="KW-1185">Reference proteome</keyword>
<dbReference type="InterPro" id="IPR011047">
    <property type="entry name" value="Quinoprotein_ADH-like_sf"/>
</dbReference>
<evidence type="ECO:0000313" key="6">
    <source>
        <dbReference type="EMBL" id="TDC15836.1"/>
    </source>
</evidence>
<dbReference type="Gene3D" id="2.130.10.10">
    <property type="entry name" value="YVTN repeat-like/Quinoprotein amine dehydrogenase"/>
    <property type="match status" value="4"/>
</dbReference>
<dbReference type="Pfam" id="PF13432">
    <property type="entry name" value="TPR_16"/>
    <property type="match status" value="2"/>
</dbReference>
<dbReference type="InterPro" id="IPR015943">
    <property type="entry name" value="WD40/YVTN_repeat-like_dom_sf"/>
</dbReference>
<dbReference type="SUPFAM" id="SSF48452">
    <property type="entry name" value="TPR-like"/>
    <property type="match status" value="1"/>
</dbReference>
<feature type="region of interest" description="Disordered" evidence="4">
    <location>
        <begin position="453"/>
        <end position="472"/>
    </location>
</feature>
<feature type="repeat" description="WD" evidence="3">
    <location>
        <begin position="910"/>
        <end position="951"/>
    </location>
</feature>
<dbReference type="RefSeq" id="WP_131939575.1">
    <property type="nucleotide sequence ID" value="NZ_BAAAMX010000007.1"/>
</dbReference>